<protein>
    <recommendedName>
        <fullName evidence="7">NAC domain-containing protein</fullName>
    </recommendedName>
</protein>
<evidence type="ECO:0000256" key="5">
    <source>
        <dbReference type="ARBA" id="ARBA00023242"/>
    </source>
</evidence>
<dbReference type="GO" id="GO:0005634">
    <property type="term" value="C:nucleus"/>
    <property type="evidence" value="ECO:0007669"/>
    <property type="project" value="UniProtKB-SubCell"/>
</dbReference>
<dbReference type="Gramene" id="TraesCS2B02G100600.1">
    <property type="protein sequence ID" value="TraesCS2B02G100600.1.cds1"/>
    <property type="gene ID" value="TraesCS2B02G100600"/>
</dbReference>
<dbReference type="GO" id="GO:0003677">
    <property type="term" value="F:DNA binding"/>
    <property type="evidence" value="ECO:0007669"/>
    <property type="project" value="UniProtKB-KW"/>
</dbReference>
<proteinExistence type="predicted"/>
<keyword evidence="9" id="KW-1185">Reference proteome</keyword>
<dbReference type="Gramene" id="TraesWEE_scaffold_000143_01G000200.1">
    <property type="protein sequence ID" value="TraesWEE_scaffold_000143_01G000200.1"/>
    <property type="gene ID" value="TraesWEE_scaffold_000143_01G000200"/>
</dbReference>
<dbReference type="Gramene" id="TraesLDM2B03G00854510.1">
    <property type="protein sequence ID" value="TraesLDM2B03G00854510.1.CDS1"/>
    <property type="gene ID" value="TraesLDM2B03G00854510"/>
</dbReference>
<keyword evidence="5" id="KW-0539">Nucleus</keyword>
<reference evidence="8" key="1">
    <citation type="submission" date="2018-08" db="EMBL/GenBank/DDBJ databases">
        <authorList>
            <person name="Rossello M."/>
        </authorList>
    </citation>
    <scope>NUCLEOTIDE SEQUENCE [LARGE SCALE GENOMIC DNA]</scope>
    <source>
        <strain evidence="8">cv. Chinese Spring</strain>
    </source>
</reference>
<dbReference type="SMR" id="A0A3B6BZN7"/>
<feature type="region of interest" description="Disordered" evidence="6">
    <location>
        <begin position="163"/>
        <end position="191"/>
    </location>
</feature>
<dbReference type="EnsemblPlants" id="TraesCS2B02G100600.1">
    <property type="protein sequence ID" value="TraesCS2B02G100600.1.cds1"/>
    <property type="gene ID" value="TraesCS2B02G100600"/>
</dbReference>
<dbReference type="PANTHER" id="PTHR31719">
    <property type="entry name" value="NAC TRANSCRIPTION FACTOR 56"/>
    <property type="match status" value="1"/>
</dbReference>
<dbReference type="InterPro" id="IPR003441">
    <property type="entry name" value="NAC-dom"/>
</dbReference>
<dbReference type="PROSITE" id="PS51005">
    <property type="entry name" value="NAC"/>
    <property type="match status" value="1"/>
</dbReference>
<dbReference type="Gramene" id="TraesCLE_scaffold_000131_01G000600.1">
    <property type="protein sequence ID" value="TraesCLE_scaffold_000131_01G000600.1"/>
    <property type="gene ID" value="TraesCLE_scaffold_000131_01G000600"/>
</dbReference>
<feature type="domain" description="NAC" evidence="7">
    <location>
        <begin position="10"/>
        <end position="159"/>
    </location>
</feature>
<evidence type="ECO:0000256" key="1">
    <source>
        <dbReference type="ARBA" id="ARBA00004123"/>
    </source>
</evidence>
<dbReference type="Proteomes" id="UP000019116">
    <property type="component" value="Chromosome 2B"/>
</dbReference>
<evidence type="ECO:0000313" key="9">
    <source>
        <dbReference type="Proteomes" id="UP000019116"/>
    </source>
</evidence>
<organism evidence="8">
    <name type="scientific">Triticum aestivum</name>
    <name type="common">Wheat</name>
    <dbReference type="NCBI Taxonomy" id="4565"/>
    <lineage>
        <taxon>Eukaryota</taxon>
        <taxon>Viridiplantae</taxon>
        <taxon>Streptophyta</taxon>
        <taxon>Embryophyta</taxon>
        <taxon>Tracheophyta</taxon>
        <taxon>Spermatophyta</taxon>
        <taxon>Magnoliopsida</taxon>
        <taxon>Liliopsida</taxon>
        <taxon>Poales</taxon>
        <taxon>Poaceae</taxon>
        <taxon>BOP clade</taxon>
        <taxon>Pooideae</taxon>
        <taxon>Triticodae</taxon>
        <taxon>Triticeae</taxon>
        <taxon>Triticinae</taxon>
        <taxon>Triticum</taxon>
    </lineage>
</organism>
<evidence type="ECO:0000256" key="3">
    <source>
        <dbReference type="ARBA" id="ARBA00023125"/>
    </source>
</evidence>
<dbReference type="SUPFAM" id="SSF101941">
    <property type="entry name" value="NAC domain"/>
    <property type="match status" value="1"/>
</dbReference>
<feature type="compositionally biased region" description="Basic and acidic residues" evidence="6">
    <location>
        <begin position="167"/>
        <end position="179"/>
    </location>
</feature>
<dbReference type="InterPro" id="IPR036093">
    <property type="entry name" value="NAC_dom_sf"/>
</dbReference>
<keyword evidence="3" id="KW-0238">DNA-binding</keyword>
<sequence>MVKPADVLGLTRGYKLEPHDDEAVEYYLLRRLLGQELPLEGIILEDDPLSAPPWELLNKHELEDNAFFFAHGQTIDSKGSRNKRTCAGGGCWEGQKVLVDDKELIVPDSGMEITWKKYQLNFHNDGEKGSTGWVMHEYSVTAPPDLASSSLRLYRILFSGHGKKRKREPDDYGRDHDGGARAATRQPIDEESELHLLEERISASADFGRSSEDQDGYGNAGNATEDHHLLGSSHDLGRSWFLPGGDHGVGPAAATSGQDAPAAGVIHEFAGADDGVATVEGTLPSSGAMDESFLDIELPENINFDEFFAFDEVCGLEGHLDGQFSGTSMHTQFSGMQPRPNPYYMSC</sequence>
<dbReference type="Gramene" id="TraesLAC2B03G00849520.1">
    <property type="protein sequence ID" value="TraesLAC2B03G00849520.1.CDS1"/>
    <property type="gene ID" value="TraesLAC2B03G00849520"/>
</dbReference>
<name>A0A3B6BZN7_WHEAT</name>
<feature type="region of interest" description="Disordered" evidence="6">
    <location>
        <begin position="205"/>
        <end position="229"/>
    </location>
</feature>
<accession>A0A3B6BZN7</accession>
<dbReference type="Gene3D" id="2.170.150.80">
    <property type="entry name" value="NAC domain"/>
    <property type="match status" value="1"/>
</dbReference>
<keyword evidence="2" id="KW-0805">Transcription regulation</keyword>
<dbReference type="PANTHER" id="PTHR31719:SF88">
    <property type="entry name" value="OS07G0272700 PROTEIN"/>
    <property type="match status" value="1"/>
</dbReference>
<dbReference type="Gramene" id="TraesSTA2B03G00853510.1">
    <property type="protein sequence ID" value="TraesSTA2B03G00853510.1.CDS1"/>
    <property type="gene ID" value="TraesSTA2B03G00853510"/>
</dbReference>
<evidence type="ECO:0000256" key="2">
    <source>
        <dbReference type="ARBA" id="ARBA00023015"/>
    </source>
</evidence>
<dbReference type="Gramene" id="TraesCS2B03G0233900.1">
    <property type="protein sequence ID" value="TraesCS2B03G0233900.1.CDS1"/>
    <property type="gene ID" value="TraesCS2B03G0233900"/>
</dbReference>
<evidence type="ECO:0000313" key="8">
    <source>
        <dbReference type="EnsemblPlants" id="TraesCS2B02G100600.1.cds1"/>
    </source>
</evidence>
<dbReference type="Pfam" id="PF02365">
    <property type="entry name" value="NAM"/>
    <property type="match status" value="1"/>
</dbReference>
<dbReference type="OrthoDB" id="729519at2759"/>
<dbReference type="Gramene" id="TraesNOR2B03G00864230.1">
    <property type="protein sequence ID" value="TraesNOR2B03G00864230.1.CDS1"/>
    <property type="gene ID" value="TraesNOR2B03G00864230"/>
</dbReference>
<reference evidence="8" key="2">
    <citation type="submission" date="2018-10" db="UniProtKB">
        <authorList>
            <consortium name="EnsemblPlants"/>
        </authorList>
    </citation>
    <scope>IDENTIFICATION</scope>
</reference>
<dbReference type="Gramene" id="TraesCAD_scaffold_000281_01G000500.1">
    <property type="protein sequence ID" value="TraesCAD_scaffold_000281_01G000500.1"/>
    <property type="gene ID" value="TraesCAD_scaffold_000281_01G000500"/>
</dbReference>
<dbReference type="AlphaFoldDB" id="A0A3B6BZN7"/>
<comment type="subcellular location">
    <subcellularLocation>
        <location evidence="1">Nucleus</location>
    </subcellularLocation>
</comment>
<dbReference type="Gramene" id="TraesJUL2B03G00857750.1">
    <property type="protein sequence ID" value="TraesJUL2B03G00857750.1.CDS1"/>
    <property type="gene ID" value="TraesJUL2B03G00857750"/>
</dbReference>
<evidence type="ECO:0000256" key="6">
    <source>
        <dbReference type="SAM" id="MobiDB-lite"/>
    </source>
</evidence>
<evidence type="ECO:0000256" key="4">
    <source>
        <dbReference type="ARBA" id="ARBA00023163"/>
    </source>
</evidence>
<dbReference type="Gramene" id="TraesJAG2B03G00852360.1">
    <property type="protein sequence ID" value="TraesJAG2B03G00852360.1.CDS1"/>
    <property type="gene ID" value="TraesJAG2B03G00852360"/>
</dbReference>
<dbReference type="Gramene" id="TraesMAC2B03G00851230.1">
    <property type="protein sequence ID" value="TraesMAC2B03G00851230.1.CDS1"/>
    <property type="gene ID" value="TraesMAC2B03G00851230"/>
</dbReference>
<evidence type="ECO:0000259" key="7">
    <source>
        <dbReference type="PROSITE" id="PS51005"/>
    </source>
</evidence>
<keyword evidence="4" id="KW-0804">Transcription</keyword>
<dbReference type="GO" id="GO:0006355">
    <property type="term" value="P:regulation of DNA-templated transcription"/>
    <property type="evidence" value="ECO:0007669"/>
    <property type="project" value="InterPro"/>
</dbReference>